<keyword evidence="2" id="KW-0732">Signal</keyword>
<dbReference type="Proteomes" id="UP001159427">
    <property type="component" value="Unassembled WGS sequence"/>
</dbReference>
<keyword evidence="4" id="KW-1185">Reference proteome</keyword>
<gene>
    <name evidence="3" type="ORF">PEVE_00000688</name>
</gene>
<evidence type="ECO:0000256" key="2">
    <source>
        <dbReference type="SAM" id="SignalP"/>
    </source>
</evidence>
<feature type="signal peptide" evidence="2">
    <location>
        <begin position="1"/>
        <end position="30"/>
    </location>
</feature>
<feature type="region of interest" description="Disordered" evidence="1">
    <location>
        <begin position="628"/>
        <end position="710"/>
    </location>
</feature>
<feature type="compositionally biased region" description="Low complexity" evidence="1">
    <location>
        <begin position="343"/>
        <end position="356"/>
    </location>
</feature>
<feature type="region of interest" description="Disordered" evidence="1">
    <location>
        <begin position="168"/>
        <end position="238"/>
    </location>
</feature>
<accession>A0ABN8LPN9</accession>
<feature type="region of interest" description="Disordered" evidence="1">
    <location>
        <begin position="336"/>
        <end position="356"/>
    </location>
</feature>
<protein>
    <submittedName>
        <fullName evidence="3">Uncharacterized protein</fullName>
    </submittedName>
</protein>
<feature type="compositionally biased region" description="Pro residues" evidence="1">
    <location>
        <begin position="642"/>
        <end position="678"/>
    </location>
</feature>
<evidence type="ECO:0000313" key="4">
    <source>
        <dbReference type="Proteomes" id="UP001159427"/>
    </source>
</evidence>
<comment type="caution">
    <text evidence="3">The sequence shown here is derived from an EMBL/GenBank/DDBJ whole genome shotgun (WGS) entry which is preliminary data.</text>
</comment>
<evidence type="ECO:0000256" key="1">
    <source>
        <dbReference type="SAM" id="MobiDB-lite"/>
    </source>
</evidence>
<feature type="compositionally biased region" description="Low complexity" evidence="1">
    <location>
        <begin position="172"/>
        <end position="181"/>
    </location>
</feature>
<feature type="compositionally biased region" description="Low complexity" evidence="1">
    <location>
        <begin position="188"/>
        <end position="228"/>
    </location>
</feature>
<sequence length="816" mass="88964">MKIAVHFSSGRVLDVLVLSFVIFATTPSKAYHENRQKNETFLKVNQGKKANELWTRLLVDNVKIPSHHKNVSGVHFATMPSVRKVENMASLHRSGRQKLTDFIWRRSVPPFRGRKYWNGVSVTHPFYDTRLYKKQLTNTKDLEVDDEPYIVLPPDNTINTKEEAFKLDEGGATTAEPTTPSTTPPTTPTTQTTITTVTTPTTPLTTPTTLPPITTITTPPTTPTTPSTTPTPPPTTKPTEKVQVIAIHAGTPPIKRAFPTAANINLNLEIGDNGDASQPEQHESVPVTPTAQSIYTINQQEQSAEQPTPQVIIAPMPGGMGASQNQQPQIIIAQPAQTPPQQPQVVYAPQPSAQQQPQYVIAPQQPEQPQPEYVMQAPQAPQPPPPPQPIIIAAPTPTPPPVLYQQPVIQPVQQPAPISTSPMYIQQAPPPRAVIAAPQTPMYGQPNVAAPQVSISASPPASITVNSPGVQSPIGGLNNMLMPASYMGMPPANPFLMGSQMGMNGLQMPLFQNPQLSLTQGWPSPLGQLPQQFPSSPLLSSLPQGYDPLLYSGLIGMFANAIRSSMIQPQPNVLASALALAASQAQARNQPADLLTAALTQALAQNFQQGIQPISNAKLVQALSQALSQGQPAMQQNSNVPGYPPQPPPPNQQQQPPPPPPNQQQPPPPPPRPGPTPYPQIKIPPYQVVPNTDQPQWPSYRDTRSDAANNNYSVNKVGKALASALIKAARKIASRNPSVTKTSHRDARYRHRNRERERSFVPLQHSRLNSKTMNPVKTQLTDMDMKTIFAMFRPFWKNIAKRCNLRGCLLLQRCSS</sequence>
<evidence type="ECO:0000313" key="3">
    <source>
        <dbReference type="EMBL" id="CAH3019009.1"/>
    </source>
</evidence>
<feature type="compositionally biased region" description="Polar residues" evidence="1">
    <location>
        <begin position="628"/>
        <end position="640"/>
    </location>
</feature>
<dbReference type="EMBL" id="CALNXI010000103">
    <property type="protein sequence ID" value="CAH3019009.1"/>
    <property type="molecule type" value="Genomic_DNA"/>
</dbReference>
<name>A0ABN8LPN9_9CNID</name>
<proteinExistence type="predicted"/>
<organism evidence="3 4">
    <name type="scientific">Porites evermanni</name>
    <dbReference type="NCBI Taxonomy" id="104178"/>
    <lineage>
        <taxon>Eukaryota</taxon>
        <taxon>Metazoa</taxon>
        <taxon>Cnidaria</taxon>
        <taxon>Anthozoa</taxon>
        <taxon>Hexacorallia</taxon>
        <taxon>Scleractinia</taxon>
        <taxon>Fungiina</taxon>
        <taxon>Poritidae</taxon>
        <taxon>Porites</taxon>
    </lineage>
</organism>
<feature type="chain" id="PRO_5045980365" evidence="2">
    <location>
        <begin position="31"/>
        <end position="816"/>
    </location>
</feature>
<reference evidence="3 4" key="1">
    <citation type="submission" date="2022-05" db="EMBL/GenBank/DDBJ databases">
        <authorList>
            <consortium name="Genoscope - CEA"/>
            <person name="William W."/>
        </authorList>
    </citation>
    <scope>NUCLEOTIDE SEQUENCE [LARGE SCALE GENOMIC DNA]</scope>
</reference>
<dbReference type="PRINTS" id="PR01217">
    <property type="entry name" value="PRICHEXTENSN"/>
</dbReference>